<dbReference type="InterPro" id="IPR021747">
    <property type="entry name" value="DUF3313"/>
</dbReference>
<dbReference type="AlphaFoldDB" id="A0A5J6QMA6"/>
<accession>A0A5J6QMA6</accession>
<dbReference type="PROSITE" id="PS51257">
    <property type="entry name" value="PROKAR_LIPOPROTEIN"/>
    <property type="match status" value="1"/>
</dbReference>
<protein>
    <submittedName>
        <fullName evidence="1">DUF3313 domain-containing protein</fullName>
    </submittedName>
</protein>
<evidence type="ECO:0000313" key="1">
    <source>
        <dbReference type="EMBL" id="QEY63497.1"/>
    </source>
</evidence>
<gene>
    <name evidence="1" type="ORF">FXN65_16060</name>
</gene>
<keyword evidence="2" id="KW-1185">Reference proteome</keyword>
<evidence type="ECO:0000313" key="2">
    <source>
        <dbReference type="Proteomes" id="UP000327179"/>
    </source>
</evidence>
<name>A0A5J6QMA6_9GAMM</name>
<dbReference type="KEGG" id="plal:FXN65_16060"/>
<dbReference type="Pfam" id="PF11769">
    <property type="entry name" value="DUF3313"/>
    <property type="match status" value="1"/>
</dbReference>
<dbReference type="RefSeq" id="WP_151134144.1">
    <property type="nucleotide sequence ID" value="NZ_CP043311.1"/>
</dbReference>
<sequence length="223" mass="24338">MRLNPLVVSFSAILTLGGCSSTMVEPSHYSGFLPNYSVLQEQETVSGAKVARWVEPSLDLSRYNSLYIEPSQFHPKPHPSQQISQATLDEITRYYDTALRREMGSVVRITDSPAADSLVLRPAITAVSTSTEGLKPYEVIPIALVVAATTTAIGTRDQEVQIATEAMVLDGGTSKVVAEVVRKGTGTSLENKETALTVQNIKPVIDGWAKDMRLSYEQIRNKP</sequence>
<dbReference type="Proteomes" id="UP000327179">
    <property type="component" value="Chromosome"/>
</dbReference>
<proteinExistence type="predicted"/>
<reference evidence="1 2" key="1">
    <citation type="submission" date="2019-08" db="EMBL/GenBank/DDBJ databases">
        <title>Whole-genome Sequencing of e-waste polymer degrading bacterium Pseudomonas sp. strain PE08.</title>
        <authorList>
            <person name="Kirdat K."/>
            <person name="Debbarma P."/>
            <person name="Narawade N."/>
            <person name="Suyal D."/>
            <person name="Thorat V."/>
            <person name="Shouche Y."/>
            <person name="Goel R."/>
            <person name="Yadav A."/>
        </authorList>
    </citation>
    <scope>NUCLEOTIDE SEQUENCE [LARGE SCALE GENOMIC DNA]</scope>
    <source>
        <strain evidence="1 2">PE08</strain>
    </source>
</reference>
<organism evidence="1 2">
    <name type="scientific">Metapseudomonas lalkuanensis</name>
    <dbReference type="NCBI Taxonomy" id="2604832"/>
    <lineage>
        <taxon>Bacteria</taxon>
        <taxon>Pseudomonadati</taxon>
        <taxon>Pseudomonadota</taxon>
        <taxon>Gammaproteobacteria</taxon>
        <taxon>Pseudomonadales</taxon>
        <taxon>Pseudomonadaceae</taxon>
        <taxon>Metapseudomonas</taxon>
    </lineage>
</organism>
<dbReference type="EMBL" id="CP043311">
    <property type="protein sequence ID" value="QEY63497.1"/>
    <property type="molecule type" value="Genomic_DNA"/>
</dbReference>